<evidence type="ECO:0000313" key="2">
    <source>
        <dbReference type="Proteomes" id="UP000694700"/>
    </source>
</evidence>
<dbReference type="Gene3D" id="3.40.50.2000">
    <property type="entry name" value="Glycogen Phosphorylase B"/>
    <property type="match status" value="1"/>
</dbReference>
<dbReference type="Ensembl" id="ENSCCRT00015097954.1">
    <property type="protein sequence ID" value="ENSCCRP00015094880.1"/>
    <property type="gene ID" value="ENSCCRG00015038263.1"/>
</dbReference>
<sequence>MAAGHTCPRFEAALAIHLFKGGTLLLGQIVPFGVVFGGTDVNEDVKDEHKRAVMEEVLRKARFAVAFTDKLKERAEVLLVRNVRVYSSGFLQLLLLTCQSKLSAKVENLCVFLLVCGLRRVKDPLYLLEAFAEWHSQNPLVVLIIIVYLAADLSQEELHAGMSAAILEAMDLGLPVLARDVTGNAEFNEFVSLSRKLLDDRRLQERLVRNGKNYITACQNPMKERITYQKLVETLH</sequence>
<dbReference type="PANTHER" id="PTHR46660:SF2">
    <property type="entry name" value="GLYCOSYLTRANSFERASE 1 DOMAIN-CONTAINING PROTEIN 1"/>
    <property type="match status" value="1"/>
</dbReference>
<accession>A0A8C1ZSR5</accession>
<dbReference type="AlphaFoldDB" id="A0A8C1ZSR5"/>
<dbReference type="InterPro" id="IPR052622">
    <property type="entry name" value="Glycosyltransferase_G1"/>
</dbReference>
<dbReference type="PANTHER" id="PTHR46660">
    <property type="match status" value="1"/>
</dbReference>
<dbReference type="Proteomes" id="UP000694700">
    <property type="component" value="Unplaced"/>
</dbReference>
<name>A0A8C1ZSR5_CYPCA</name>
<evidence type="ECO:0000313" key="1">
    <source>
        <dbReference type="Ensembl" id="ENSCCRP00015094880.1"/>
    </source>
</evidence>
<protein>
    <submittedName>
        <fullName evidence="1">Glycosyltransferase 1 domain containing 1</fullName>
    </submittedName>
</protein>
<dbReference type="SUPFAM" id="SSF53756">
    <property type="entry name" value="UDP-Glycosyltransferase/glycogen phosphorylase"/>
    <property type="match status" value="1"/>
</dbReference>
<reference evidence="1" key="1">
    <citation type="submission" date="2025-08" db="UniProtKB">
        <authorList>
            <consortium name="Ensembl"/>
        </authorList>
    </citation>
    <scope>IDENTIFICATION</scope>
</reference>
<organism evidence="1 2">
    <name type="scientific">Cyprinus carpio</name>
    <name type="common">Common carp</name>
    <dbReference type="NCBI Taxonomy" id="7962"/>
    <lineage>
        <taxon>Eukaryota</taxon>
        <taxon>Metazoa</taxon>
        <taxon>Chordata</taxon>
        <taxon>Craniata</taxon>
        <taxon>Vertebrata</taxon>
        <taxon>Euteleostomi</taxon>
        <taxon>Actinopterygii</taxon>
        <taxon>Neopterygii</taxon>
        <taxon>Teleostei</taxon>
        <taxon>Ostariophysi</taxon>
        <taxon>Cypriniformes</taxon>
        <taxon>Cyprinidae</taxon>
        <taxon>Cyprininae</taxon>
        <taxon>Cyprinus</taxon>
    </lineage>
</organism>
<proteinExistence type="predicted"/>